<comment type="catalytic activity">
    <reaction evidence="6">
        <text>Exonucleolytic cleavage that removes extra residues from the 3'-terminus of tRNA to produce 5'-mononucleotides.</text>
        <dbReference type="EC" id="3.1.13.5"/>
    </reaction>
</comment>
<reference evidence="8 9" key="1">
    <citation type="journal article" date="2020" name="Microorganisms">
        <title>Osmotic Adaptation and Compatible Solute Biosynthesis of Phototrophic Bacteria as Revealed from Genome Analyses.</title>
        <authorList>
            <person name="Imhoff J.F."/>
            <person name="Rahn T."/>
            <person name="Kunzel S."/>
            <person name="Keller A."/>
            <person name="Neulinger S.C."/>
        </authorList>
    </citation>
    <scope>NUCLEOTIDE SEQUENCE [LARGE SCALE GENOMIC DNA]</scope>
    <source>
        <strain evidence="8 9">DSM 9895</strain>
    </source>
</reference>
<dbReference type="EC" id="3.1.13.5" evidence="6"/>
<evidence type="ECO:0000256" key="3">
    <source>
        <dbReference type="ARBA" id="ARBA00022722"/>
    </source>
</evidence>
<evidence type="ECO:0000259" key="7">
    <source>
        <dbReference type="PROSITE" id="PS50967"/>
    </source>
</evidence>
<keyword evidence="2 6" id="KW-0819">tRNA processing</keyword>
<dbReference type="Gene3D" id="1.10.150.80">
    <property type="entry name" value="HRDC domain"/>
    <property type="match status" value="1"/>
</dbReference>
<proteinExistence type="inferred from homology"/>
<organism evidence="8 9">
    <name type="scientific">Rhodovibrio sodomensis</name>
    <dbReference type="NCBI Taxonomy" id="1088"/>
    <lineage>
        <taxon>Bacteria</taxon>
        <taxon>Pseudomonadati</taxon>
        <taxon>Pseudomonadota</taxon>
        <taxon>Alphaproteobacteria</taxon>
        <taxon>Rhodospirillales</taxon>
        <taxon>Rhodovibrionaceae</taxon>
        <taxon>Rhodovibrio</taxon>
    </lineage>
</organism>
<accession>A0ABS1DFH5</accession>
<protein>
    <recommendedName>
        <fullName evidence="6">Ribonuclease D</fullName>
        <shortName evidence="6">RNase D</shortName>
        <ecNumber evidence="6">3.1.13.5</ecNumber>
    </recommendedName>
</protein>
<keyword evidence="3 6" id="KW-0540">Nuclease</keyword>
<comment type="cofactor">
    <cofactor evidence="6">
        <name>a divalent metal cation</name>
        <dbReference type="ChEBI" id="CHEBI:60240"/>
    </cofactor>
</comment>
<dbReference type="InterPro" id="IPR036397">
    <property type="entry name" value="RNaseH_sf"/>
</dbReference>
<dbReference type="InterPro" id="IPR051086">
    <property type="entry name" value="RNase_D-like"/>
</dbReference>
<comment type="subcellular location">
    <subcellularLocation>
        <location evidence="6">Cytoplasm</location>
    </subcellularLocation>
</comment>
<dbReference type="Proteomes" id="UP001296873">
    <property type="component" value="Unassembled WGS sequence"/>
</dbReference>
<evidence type="ECO:0000256" key="6">
    <source>
        <dbReference type="HAMAP-Rule" id="MF_01899"/>
    </source>
</evidence>
<dbReference type="InterPro" id="IPR002562">
    <property type="entry name" value="3'-5'_exonuclease_dom"/>
</dbReference>
<evidence type="ECO:0000313" key="8">
    <source>
        <dbReference type="EMBL" id="MBK1668867.1"/>
    </source>
</evidence>
<gene>
    <name evidence="6 8" type="primary">rnd</name>
    <name evidence="8" type="ORF">CKO28_12580</name>
</gene>
<dbReference type="EMBL" id="NRRL01000032">
    <property type="protein sequence ID" value="MBK1668867.1"/>
    <property type="molecule type" value="Genomic_DNA"/>
</dbReference>
<dbReference type="PANTHER" id="PTHR47649">
    <property type="entry name" value="RIBONUCLEASE D"/>
    <property type="match status" value="1"/>
</dbReference>
<keyword evidence="5 6" id="KW-0269">Exonuclease</keyword>
<evidence type="ECO:0000256" key="5">
    <source>
        <dbReference type="ARBA" id="ARBA00022839"/>
    </source>
</evidence>
<dbReference type="HAMAP" id="MF_01899">
    <property type="entry name" value="RNase_D"/>
    <property type="match status" value="1"/>
</dbReference>
<dbReference type="InterPro" id="IPR044876">
    <property type="entry name" value="HRDC_dom_sf"/>
</dbReference>
<comment type="function">
    <text evidence="6">Exonuclease involved in the 3' processing of various precursor tRNAs. Initiates hydrolysis at the 3'-terminus of an RNA molecule and releases 5'-mononucleotides.</text>
</comment>
<dbReference type="SUPFAM" id="SSF47819">
    <property type="entry name" value="HRDC-like"/>
    <property type="match status" value="2"/>
</dbReference>
<dbReference type="SUPFAM" id="SSF53098">
    <property type="entry name" value="Ribonuclease H-like"/>
    <property type="match status" value="1"/>
</dbReference>
<comment type="caution">
    <text evidence="8">The sequence shown here is derived from an EMBL/GenBank/DDBJ whole genome shotgun (WGS) entry which is preliminary data.</text>
</comment>
<dbReference type="CDD" id="cd06142">
    <property type="entry name" value="RNaseD_exo"/>
    <property type="match status" value="1"/>
</dbReference>
<evidence type="ECO:0000256" key="1">
    <source>
        <dbReference type="ARBA" id="ARBA00022490"/>
    </source>
</evidence>
<evidence type="ECO:0000256" key="2">
    <source>
        <dbReference type="ARBA" id="ARBA00022694"/>
    </source>
</evidence>
<dbReference type="PROSITE" id="PS50967">
    <property type="entry name" value="HRDC"/>
    <property type="match status" value="1"/>
</dbReference>
<keyword evidence="9" id="KW-1185">Reference proteome</keyword>
<dbReference type="InterPro" id="IPR010997">
    <property type="entry name" value="HRDC-like_sf"/>
</dbReference>
<dbReference type="InterPro" id="IPR012337">
    <property type="entry name" value="RNaseH-like_sf"/>
</dbReference>
<dbReference type="Pfam" id="PF00570">
    <property type="entry name" value="HRDC"/>
    <property type="match status" value="1"/>
</dbReference>
<dbReference type="Gene3D" id="3.30.420.10">
    <property type="entry name" value="Ribonuclease H-like superfamily/Ribonuclease H"/>
    <property type="match status" value="1"/>
</dbReference>
<feature type="domain" description="HRDC" evidence="7">
    <location>
        <begin position="221"/>
        <end position="302"/>
    </location>
</feature>
<name>A0ABS1DFH5_9PROT</name>
<sequence>MSLITDSQTLADFCARLRSASYITVDTEFLRDTTYWPKLCLVQIGGPLADDAAAAAGGDDNVAAIDALADGLDMQPLFDLLRDQGVLKVFHSGRQDMEIFYNLMDGDLPRPIFDTQVAAMVCGFGEQVGYDTLAKKLVGAQIDKSSRFADWSKRPLTDKQLNYALSDVTHLRQIYDALRAQLERTGRASWLDEEMAILTDPATYRADPELAWQRLKTRSSDRKYLAVLREVAAWREREAQRRNVPRNRVIRDEQIQDIAAHAPRDQASLARTRGLGADFARGRLGEGVLGAVESALGQPKEAWPQPPYKPDIPPGLGPLIELLKVLLKTKCEEHGVAQKLVATSQDLEQIAAADDADVAALRGWRREVFGEDALRLKHGKLALAAQGRGVRLIEL</sequence>
<evidence type="ECO:0000256" key="4">
    <source>
        <dbReference type="ARBA" id="ARBA00022801"/>
    </source>
</evidence>
<comment type="similarity">
    <text evidence="6">Belongs to the RNase D family.</text>
</comment>
<dbReference type="SMART" id="SM00474">
    <property type="entry name" value="35EXOc"/>
    <property type="match status" value="1"/>
</dbReference>
<evidence type="ECO:0000313" key="9">
    <source>
        <dbReference type="Proteomes" id="UP001296873"/>
    </source>
</evidence>
<dbReference type="InterPro" id="IPR006292">
    <property type="entry name" value="RNase_D"/>
</dbReference>
<dbReference type="InterPro" id="IPR002121">
    <property type="entry name" value="HRDC_dom"/>
</dbReference>
<dbReference type="NCBIfam" id="TIGR01388">
    <property type="entry name" value="rnd"/>
    <property type="match status" value="1"/>
</dbReference>
<keyword evidence="1 6" id="KW-0963">Cytoplasm</keyword>
<dbReference type="Pfam" id="PF01612">
    <property type="entry name" value="DNA_pol_A_exo1"/>
    <property type="match status" value="1"/>
</dbReference>
<dbReference type="PANTHER" id="PTHR47649:SF1">
    <property type="entry name" value="RIBONUCLEASE D"/>
    <property type="match status" value="1"/>
</dbReference>
<dbReference type="SMART" id="SM00341">
    <property type="entry name" value="HRDC"/>
    <property type="match status" value="1"/>
</dbReference>
<keyword evidence="4 6" id="KW-0378">Hydrolase</keyword>
<dbReference type="RefSeq" id="WP_200341187.1">
    <property type="nucleotide sequence ID" value="NZ_NRRL01000032.1"/>
</dbReference>